<dbReference type="STRING" id="91626.A0A0C9LUI2"/>
<evidence type="ECO:0000256" key="6">
    <source>
        <dbReference type="ARBA" id="ARBA00022777"/>
    </source>
</evidence>
<evidence type="ECO:0000256" key="3">
    <source>
        <dbReference type="ARBA" id="ARBA00012966"/>
    </source>
</evidence>
<dbReference type="GO" id="GO:0006241">
    <property type="term" value="P:CTP biosynthetic process"/>
    <property type="evidence" value="ECO:0007669"/>
    <property type="project" value="InterPro"/>
</dbReference>
<feature type="binding site" evidence="7">
    <location>
        <position position="187"/>
    </location>
    <ligand>
        <name>ATP</name>
        <dbReference type="ChEBI" id="CHEBI:30616"/>
    </ligand>
</feature>
<dbReference type="InterPro" id="IPR034907">
    <property type="entry name" value="NDK-like_dom"/>
</dbReference>
<evidence type="ECO:0000256" key="4">
    <source>
        <dbReference type="ARBA" id="ARBA00017632"/>
    </source>
</evidence>
<feature type="active site" description="Pros-phosphohistidine intermediate" evidence="7">
    <location>
        <position position="190"/>
    </location>
</feature>
<dbReference type="Proteomes" id="UP000053815">
    <property type="component" value="Unassembled WGS sequence"/>
</dbReference>
<evidence type="ECO:0000256" key="1">
    <source>
        <dbReference type="ARBA" id="ARBA00001946"/>
    </source>
</evidence>
<feature type="binding site" evidence="7">
    <location>
        <position position="83"/>
    </location>
    <ligand>
        <name>ATP</name>
        <dbReference type="ChEBI" id="CHEBI:30616"/>
    </ligand>
</feature>
<evidence type="ECO:0000313" key="11">
    <source>
        <dbReference type="Proteomes" id="UP000053815"/>
    </source>
</evidence>
<dbReference type="Pfam" id="PF00334">
    <property type="entry name" value="NDK"/>
    <property type="match status" value="1"/>
</dbReference>
<feature type="domain" description="Nucleoside diphosphate kinase-like" evidence="9">
    <location>
        <begin position="75"/>
        <end position="213"/>
    </location>
</feature>
<evidence type="ECO:0000313" key="10">
    <source>
        <dbReference type="EMBL" id="GAN05070.1"/>
    </source>
</evidence>
<dbReference type="InterPro" id="IPR036850">
    <property type="entry name" value="NDK-like_dom_sf"/>
</dbReference>
<keyword evidence="5" id="KW-0808">Transferase</keyword>
<accession>A0A0C9LUI2</accession>
<dbReference type="AlphaFoldDB" id="A0A0C9LUI2"/>
<protein>
    <recommendedName>
        <fullName evidence="4">Nucleoside diphosphate kinase</fullName>
        <ecNumber evidence="3">2.7.4.6</ecNumber>
    </recommendedName>
</protein>
<dbReference type="EMBL" id="DF836370">
    <property type="protein sequence ID" value="GAN05070.1"/>
    <property type="molecule type" value="Genomic_DNA"/>
</dbReference>
<gene>
    <name evidence="10" type="ORF">MAM1_0081c04539</name>
</gene>
<dbReference type="SMART" id="SM00562">
    <property type="entry name" value="NDK"/>
    <property type="match status" value="1"/>
</dbReference>
<dbReference type="HAMAP" id="MF_00451">
    <property type="entry name" value="NDP_kinase"/>
    <property type="match status" value="1"/>
</dbReference>
<feature type="binding site" evidence="7">
    <location>
        <position position="131"/>
    </location>
    <ligand>
        <name>ATP</name>
        <dbReference type="ChEBI" id="CHEBI:30616"/>
    </ligand>
</feature>
<sequence>MFARTAARFAVRPAAASIKARTFATASRATASAGSRHMAMATAGVVTASALSYAYLQKPVAADSKPIAGVKGTFSERTFIAIKPDGVQRGLVGKIIQRFEERGYKLVGLKAIAPSKEMAEKHYDDLKERPFFAGLVKYISSGTPVVAMVWEGKDVIKQGRRMLGATDPLASEPGTIRGDYCISVGRNIIHGSDSFEAAEKEIGLWFGKAGELIDWTPSNVEWVQADN</sequence>
<dbReference type="GO" id="GO:0006183">
    <property type="term" value="P:GTP biosynthetic process"/>
    <property type="evidence" value="ECO:0007669"/>
    <property type="project" value="InterPro"/>
</dbReference>
<dbReference type="GO" id="GO:0004550">
    <property type="term" value="F:nucleoside diphosphate kinase activity"/>
    <property type="evidence" value="ECO:0007669"/>
    <property type="project" value="UniProtKB-EC"/>
</dbReference>
<dbReference type="PROSITE" id="PS51374">
    <property type="entry name" value="NDPK_LIKE"/>
    <property type="match status" value="1"/>
</dbReference>
<evidence type="ECO:0000259" key="9">
    <source>
        <dbReference type="SMART" id="SM00562"/>
    </source>
</evidence>
<dbReference type="SUPFAM" id="SSF54919">
    <property type="entry name" value="Nucleoside diphosphate kinase, NDK"/>
    <property type="match status" value="1"/>
</dbReference>
<feature type="binding site" evidence="7">
    <location>
        <position position="160"/>
    </location>
    <ligand>
        <name>ATP</name>
        <dbReference type="ChEBI" id="CHEBI:30616"/>
    </ligand>
</feature>
<dbReference type="Gene3D" id="3.30.70.141">
    <property type="entry name" value="Nucleoside diphosphate kinase-like domain"/>
    <property type="match status" value="1"/>
</dbReference>
<organism evidence="10">
    <name type="scientific">Mucor ambiguus</name>
    <dbReference type="NCBI Taxonomy" id="91626"/>
    <lineage>
        <taxon>Eukaryota</taxon>
        <taxon>Fungi</taxon>
        <taxon>Fungi incertae sedis</taxon>
        <taxon>Mucoromycota</taxon>
        <taxon>Mucoromycotina</taxon>
        <taxon>Mucoromycetes</taxon>
        <taxon>Mucorales</taxon>
        <taxon>Mucorineae</taxon>
        <taxon>Mucoraceae</taxon>
        <taxon>Mucor</taxon>
    </lineage>
</organism>
<feature type="binding site" evidence="7">
    <location>
        <position position="166"/>
    </location>
    <ligand>
        <name>ATP</name>
        <dbReference type="ChEBI" id="CHEBI:30616"/>
    </ligand>
</feature>
<name>A0A0C9LUI2_9FUNG</name>
<keyword evidence="11" id="KW-1185">Reference proteome</keyword>
<evidence type="ECO:0000256" key="2">
    <source>
        <dbReference type="ARBA" id="ARBA00008142"/>
    </source>
</evidence>
<feature type="binding site" evidence="7">
    <location>
        <position position="177"/>
    </location>
    <ligand>
        <name>ATP</name>
        <dbReference type="ChEBI" id="CHEBI:30616"/>
    </ligand>
</feature>
<comment type="cofactor">
    <cofactor evidence="1">
        <name>Mg(2+)</name>
        <dbReference type="ChEBI" id="CHEBI:18420"/>
    </cofactor>
</comment>
<dbReference type="PANTHER" id="PTHR11349">
    <property type="entry name" value="NUCLEOSIDE DIPHOSPHATE KINASE"/>
    <property type="match status" value="1"/>
</dbReference>
<dbReference type="OrthoDB" id="2162449at2759"/>
<dbReference type="GO" id="GO:0006228">
    <property type="term" value="P:UTP biosynthetic process"/>
    <property type="evidence" value="ECO:0007669"/>
    <property type="project" value="InterPro"/>
</dbReference>
<dbReference type="InterPro" id="IPR001564">
    <property type="entry name" value="Nucleoside_diP_kinase"/>
</dbReference>
<dbReference type="FunFam" id="3.30.70.141:FF:000002">
    <property type="entry name" value="Nucleoside diphosphate kinase"/>
    <property type="match status" value="1"/>
</dbReference>
<evidence type="ECO:0000256" key="7">
    <source>
        <dbReference type="PROSITE-ProRule" id="PRU00706"/>
    </source>
</evidence>
<dbReference type="NCBIfam" id="NF001908">
    <property type="entry name" value="PRK00668.1"/>
    <property type="match status" value="1"/>
</dbReference>
<comment type="similarity">
    <text evidence="2 7 8">Belongs to the NDK family.</text>
</comment>
<dbReference type="PRINTS" id="PR01243">
    <property type="entry name" value="NUCDPKINASE"/>
</dbReference>
<dbReference type="EC" id="2.7.4.6" evidence="3"/>
<evidence type="ECO:0000256" key="5">
    <source>
        <dbReference type="ARBA" id="ARBA00022679"/>
    </source>
</evidence>
<proteinExistence type="inferred from homology"/>
<evidence type="ECO:0000256" key="8">
    <source>
        <dbReference type="RuleBase" id="RU004011"/>
    </source>
</evidence>
<keyword evidence="6" id="KW-0418">Kinase</keyword>
<dbReference type="CDD" id="cd04413">
    <property type="entry name" value="NDPk_I"/>
    <property type="match status" value="1"/>
</dbReference>
<reference evidence="10" key="1">
    <citation type="submission" date="2014-09" db="EMBL/GenBank/DDBJ databases">
        <title>Draft genome sequence of an oleaginous Mucoromycotina fungus Mucor ambiguus NBRC6742.</title>
        <authorList>
            <person name="Takeda I."/>
            <person name="Yamane N."/>
            <person name="Morita T."/>
            <person name="Tamano K."/>
            <person name="Machida M."/>
            <person name="Baker S."/>
            <person name="Koike H."/>
        </authorList>
    </citation>
    <scope>NUCLEOTIDE SEQUENCE</scope>
    <source>
        <strain evidence="10">NBRC 6742</strain>
    </source>
</reference>